<keyword evidence="3" id="KW-0472">Membrane</keyword>
<evidence type="ECO:0000259" key="4">
    <source>
        <dbReference type="PROSITE" id="PS50887"/>
    </source>
</evidence>
<dbReference type="InterPro" id="IPR029787">
    <property type="entry name" value="Nucleotide_cyclase"/>
</dbReference>
<name>A0ABT0AFQ4_9SPHN</name>
<dbReference type="SUPFAM" id="SSF55073">
    <property type="entry name" value="Nucleotide cyclase"/>
    <property type="match status" value="1"/>
</dbReference>
<dbReference type="CDD" id="cd01949">
    <property type="entry name" value="GGDEF"/>
    <property type="match status" value="1"/>
</dbReference>
<proteinExistence type="predicted"/>
<evidence type="ECO:0000313" key="5">
    <source>
        <dbReference type="EMBL" id="MCJ1962000.1"/>
    </source>
</evidence>
<comment type="catalytic activity">
    <reaction evidence="2">
        <text>2 GTP = 3',3'-c-di-GMP + 2 diphosphate</text>
        <dbReference type="Rhea" id="RHEA:24898"/>
        <dbReference type="ChEBI" id="CHEBI:33019"/>
        <dbReference type="ChEBI" id="CHEBI:37565"/>
        <dbReference type="ChEBI" id="CHEBI:58805"/>
        <dbReference type="EC" id="2.7.7.65"/>
    </reaction>
</comment>
<feature type="domain" description="GGDEF" evidence="4">
    <location>
        <begin position="152"/>
        <end position="283"/>
    </location>
</feature>
<dbReference type="InterPro" id="IPR050469">
    <property type="entry name" value="Diguanylate_Cyclase"/>
</dbReference>
<dbReference type="PANTHER" id="PTHR45138">
    <property type="entry name" value="REGULATORY COMPONENTS OF SENSORY TRANSDUCTION SYSTEM"/>
    <property type="match status" value="1"/>
</dbReference>
<dbReference type="NCBIfam" id="TIGR00254">
    <property type="entry name" value="GGDEF"/>
    <property type="match status" value="1"/>
</dbReference>
<dbReference type="Gene3D" id="3.30.70.270">
    <property type="match status" value="1"/>
</dbReference>
<organism evidence="5 6">
    <name type="scientific">Novosphingobium mangrovi</name>
    <name type="common">ex Hu et al. 2023</name>
    <dbReference type="NCBI Taxonomy" id="2930094"/>
    <lineage>
        <taxon>Bacteria</taxon>
        <taxon>Pseudomonadati</taxon>
        <taxon>Pseudomonadota</taxon>
        <taxon>Alphaproteobacteria</taxon>
        <taxon>Sphingomonadales</taxon>
        <taxon>Sphingomonadaceae</taxon>
        <taxon>Novosphingobium</taxon>
    </lineage>
</organism>
<sequence length="283" mass="31178">MRFYNATTFLFRRHYEWRILFICFFAVHVPLLATLAFQAFWGGWSVPTLIVVLGATLVGTIFGVLAIHGLLSPIRKATNLLRAIQAGEHPGGIPSGSDDLVGRLLDGVIVAAQESSTRIARLETLSEHDPLTGLLNRRGFRKAAERALSRPGNAVLALIDLDHFKLVNDRFGHDAGDTLLRNLAQALEADLRRSDVCCRWGGEEFALLFPDTLVDEARLVMERLRASIALDTGLLDEAWPVTLSCGLAPLRSIAELDEASRRADAALYEAKEAGRNRVRIARS</sequence>
<dbReference type="Pfam" id="PF00990">
    <property type="entry name" value="GGDEF"/>
    <property type="match status" value="1"/>
</dbReference>
<dbReference type="Proteomes" id="UP001162802">
    <property type="component" value="Unassembled WGS sequence"/>
</dbReference>
<dbReference type="PROSITE" id="PS50887">
    <property type="entry name" value="GGDEF"/>
    <property type="match status" value="1"/>
</dbReference>
<protein>
    <recommendedName>
        <fullName evidence="1">diguanylate cyclase</fullName>
        <ecNumber evidence="1">2.7.7.65</ecNumber>
    </recommendedName>
</protein>
<reference evidence="5" key="1">
    <citation type="submission" date="2022-03" db="EMBL/GenBank/DDBJ databases">
        <title>Identification of a novel bacterium isolated from mangrove sediments.</title>
        <authorList>
            <person name="Pan X."/>
        </authorList>
    </citation>
    <scope>NUCLEOTIDE SEQUENCE</scope>
    <source>
        <strain evidence="5">B2637</strain>
    </source>
</reference>
<keyword evidence="6" id="KW-1185">Reference proteome</keyword>
<accession>A0ABT0AFQ4</accession>
<dbReference type="RefSeq" id="WP_243801584.1">
    <property type="nucleotide sequence ID" value="NZ_JALHAT010000030.1"/>
</dbReference>
<keyword evidence="3" id="KW-0812">Transmembrane</keyword>
<dbReference type="EC" id="2.7.7.65" evidence="1"/>
<keyword evidence="3" id="KW-1133">Transmembrane helix</keyword>
<dbReference type="EMBL" id="JALHAT010000030">
    <property type="protein sequence ID" value="MCJ1962000.1"/>
    <property type="molecule type" value="Genomic_DNA"/>
</dbReference>
<dbReference type="SMART" id="SM00267">
    <property type="entry name" value="GGDEF"/>
    <property type="match status" value="1"/>
</dbReference>
<gene>
    <name evidence="5" type="ORF">MTR65_14990</name>
</gene>
<dbReference type="InterPro" id="IPR043128">
    <property type="entry name" value="Rev_trsase/Diguanyl_cyclase"/>
</dbReference>
<dbReference type="PANTHER" id="PTHR45138:SF9">
    <property type="entry name" value="DIGUANYLATE CYCLASE DGCM-RELATED"/>
    <property type="match status" value="1"/>
</dbReference>
<evidence type="ECO:0000313" key="6">
    <source>
        <dbReference type="Proteomes" id="UP001162802"/>
    </source>
</evidence>
<comment type="caution">
    <text evidence="5">The sequence shown here is derived from an EMBL/GenBank/DDBJ whole genome shotgun (WGS) entry which is preliminary data.</text>
</comment>
<feature type="transmembrane region" description="Helical" evidence="3">
    <location>
        <begin position="20"/>
        <end position="41"/>
    </location>
</feature>
<evidence type="ECO:0000256" key="2">
    <source>
        <dbReference type="ARBA" id="ARBA00034247"/>
    </source>
</evidence>
<evidence type="ECO:0000256" key="3">
    <source>
        <dbReference type="SAM" id="Phobius"/>
    </source>
</evidence>
<evidence type="ECO:0000256" key="1">
    <source>
        <dbReference type="ARBA" id="ARBA00012528"/>
    </source>
</evidence>
<feature type="transmembrane region" description="Helical" evidence="3">
    <location>
        <begin position="47"/>
        <end position="71"/>
    </location>
</feature>
<dbReference type="InterPro" id="IPR000160">
    <property type="entry name" value="GGDEF_dom"/>
</dbReference>